<feature type="transmembrane region" description="Helical" evidence="12">
    <location>
        <begin position="52"/>
        <end position="70"/>
    </location>
</feature>
<evidence type="ECO:0000256" key="1">
    <source>
        <dbReference type="ARBA" id="ARBA00004651"/>
    </source>
</evidence>
<feature type="transmembrane region" description="Helical" evidence="12">
    <location>
        <begin position="395"/>
        <end position="414"/>
    </location>
</feature>
<dbReference type="RefSeq" id="WP_132547929.1">
    <property type="nucleotide sequence ID" value="NZ_SMAA01000004.1"/>
</dbReference>
<evidence type="ECO:0000259" key="13">
    <source>
        <dbReference type="PROSITE" id="PS51093"/>
    </source>
</evidence>
<comment type="subcellular location">
    <subcellularLocation>
        <location evidence="1">Cell membrane</location>
        <topology evidence="1">Multi-pass membrane protein</topology>
    </subcellularLocation>
</comment>
<keyword evidence="10 12" id="KW-1133">Transmembrane helix</keyword>
<dbReference type="GO" id="GO:0005886">
    <property type="term" value="C:plasma membrane"/>
    <property type="evidence" value="ECO:0007669"/>
    <property type="project" value="UniProtKB-SubCell"/>
</dbReference>
<dbReference type="NCBIfam" id="TIGR00792">
    <property type="entry name" value="gph"/>
    <property type="match status" value="1"/>
</dbReference>
<keyword evidence="9" id="KW-0769">Symport</keyword>
<gene>
    <name evidence="14" type="ORF">EDC37_10454</name>
</gene>
<evidence type="ECO:0000256" key="4">
    <source>
        <dbReference type="ARBA" id="ARBA00022475"/>
    </source>
</evidence>
<dbReference type="PROSITE" id="PS00872">
    <property type="entry name" value="NA_GALACTOSIDE_SYMP"/>
    <property type="match status" value="1"/>
</dbReference>
<keyword evidence="5" id="KW-0597">Phosphoprotein</keyword>
<evidence type="ECO:0000256" key="8">
    <source>
        <dbReference type="ARBA" id="ARBA00022692"/>
    </source>
</evidence>
<name>A0A4V6NYX4_9FIRM</name>
<feature type="transmembrane region" description="Helical" evidence="12">
    <location>
        <begin position="283"/>
        <end position="304"/>
    </location>
</feature>
<feature type="transmembrane region" description="Helical" evidence="12">
    <location>
        <begin position="91"/>
        <end position="113"/>
    </location>
</feature>
<evidence type="ECO:0000256" key="7">
    <source>
        <dbReference type="ARBA" id="ARBA00022679"/>
    </source>
</evidence>
<feature type="transmembrane region" description="Helical" evidence="12">
    <location>
        <begin position="251"/>
        <end position="271"/>
    </location>
</feature>
<keyword evidence="15" id="KW-1185">Reference proteome</keyword>
<dbReference type="SUPFAM" id="SSF51261">
    <property type="entry name" value="Duplicated hybrid motif"/>
    <property type="match status" value="1"/>
</dbReference>
<dbReference type="AlphaFoldDB" id="A0A4V6NYX4"/>
<dbReference type="GO" id="GO:0015293">
    <property type="term" value="F:symporter activity"/>
    <property type="evidence" value="ECO:0007669"/>
    <property type="project" value="UniProtKB-KW"/>
</dbReference>
<feature type="transmembrane region" description="Helical" evidence="12">
    <location>
        <begin position="12"/>
        <end position="40"/>
    </location>
</feature>
<dbReference type="CDD" id="cd17332">
    <property type="entry name" value="MFS_MelB_like"/>
    <property type="match status" value="1"/>
</dbReference>
<dbReference type="InterPro" id="IPR039672">
    <property type="entry name" value="MFS_2"/>
</dbReference>
<evidence type="ECO:0000256" key="12">
    <source>
        <dbReference type="SAM" id="Phobius"/>
    </source>
</evidence>
<evidence type="ECO:0000256" key="10">
    <source>
        <dbReference type="ARBA" id="ARBA00022989"/>
    </source>
</evidence>
<dbReference type="PANTHER" id="PTHR11328:SF36">
    <property type="entry name" value="MELIBIOSE PERMEASE"/>
    <property type="match status" value="1"/>
</dbReference>
<dbReference type="Gene3D" id="1.20.1250.20">
    <property type="entry name" value="MFS general substrate transporter like domains"/>
    <property type="match status" value="2"/>
</dbReference>
<dbReference type="InterPro" id="IPR036259">
    <property type="entry name" value="MFS_trans_sf"/>
</dbReference>
<feature type="transmembrane region" description="Helical" evidence="12">
    <location>
        <begin position="199"/>
        <end position="221"/>
    </location>
</feature>
<sequence length="636" mass="70617">MSEKSQHIRSRLAYSFGAFGHDAFYATLSTYFIMFITSHLFDKDSGAMGAKMIGYITLIIMALRILELLIDPFIGNAIDNTRTRLGHFKPWILIGGTIGSVVLMILFTNMGGLNTSNPYLYLILFAVLYIMMDIFYSFKDVGFWSMIPAISFDSREREKTATFARVGSHIGQNIVGIVVMPIVLLFSQYSNHGQGDSQGWFAFAVVIGLVSWISAIVVVIGTREKESNLRKNREKTTFKDVLKVLVRNDQLMWVALAYLFYTAGIQIVNAVELYYFTFILGNAAQFSILATINTTIGIFIVLTFPSLAKKFSRRNVFFASVAVLLISILLFTFAGKSLPLVLIAGVLFYIPQPLVFLCVLMIMTDSVEYGQLKFGHRDESLTLSVRPLIDKFGGALTNGFIGIVAVWVGMTSGASAESITAHGQMIFKLMLFGVPAVMLLIACVFFYKKVTLTEEKHAEIVDQLEKTWANKLKNEQAAQLEIGNIDLLIHAPVKGMLMPLDKVADKTFAAGKMGRGFAVKPTEDKVYAPFDGTIETIFPTKHVMIIRSSENALVLIHIGIDTAQMHGDGFTTHCGQGQHVHEGDLLSTFSREKIQKAGFDDTVMVSLTNDNEKLHFEMLKNDGEVDHGSPVLKLRS</sequence>
<keyword evidence="8 12" id="KW-0812">Transmembrane</keyword>
<evidence type="ECO:0000256" key="3">
    <source>
        <dbReference type="ARBA" id="ARBA00022448"/>
    </source>
</evidence>
<feature type="transmembrane region" description="Helical" evidence="12">
    <location>
        <begin position="316"/>
        <end position="334"/>
    </location>
</feature>
<dbReference type="GO" id="GO:0009401">
    <property type="term" value="P:phosphoenolpyruvate-dependent sugar phosphotransferase system"/>
    <property type="evidence" value="ECO:0007669"/>
    <property type="project" value="InterPro"/>
</dbReference>
<organism evidence="14 15">
    <name type="scientific">Pectinatus cerevisiiphilus</name>
    <dbReference type="NCBI Taxonomy" id="86956"/>
    <lineage>
        <taxon>Bacteria</taxon>
        <taxon>Bacillati</taxon>
        <taxon>Bacillota</taxon>
        <taxon>Negativicutes</taxon>
        <taxon>Selenomonadales</taxon>
        <taxon>Selenomonadaceae</taxon>
        <taxon>Pectinatus</taxon>
    </lineage>
</organism>
<dbReference type="PANTHER" id="PTHR11328">
    <property type="entry name" value="MAJOR FACILITATOR SUPERFAMILY DOMAIN-CONTAINING PROTEIN"/>
    <property type="match status" value="1"/>
</dbReference>
<proteinExistence type="inferred from homology"/>
<feature type="transmembrane region" description="Helical" evidence="12">
    <location>
        <begin position="166"/>
        <end position="187"/>
    </location>
</feature>
<keyword evidence="4" id="KW-1003">Cell membrane</keyword>
<comment type="caution">
    <text evidence="14">The sequence shown here is derived from an EMBL/GenBank/DDBJ whole genome shotgun (WGS) entry which is preliminary data.</text>
</comment>
<dbReference type="GO" id="GO:0006814">
    <property type="term" value="P:sodium ion transport"/>
    <property type="evidence" value="ECO:0007669"/>
    <property type="project" value="InterPro"/>
</dbReference>
<protein>
    <submittedName>
        <fullName evidence="14">PTS system IIA component (Glc family)</fullName>
    </submittedName>
</protein>
<keyword evidence="6" id="KW-0762">Sugar transport</keyword>
<dbReference type="OrthoDB" id="9764596at2"/>
<evidence type="ECO:0000256" key="6">
    <source>
        <dbReference type="ARBA" id="ARBA00022597"/>
    </source>
</evidence>
<evidence type="ECO:0000256" key="9">
    <source>
        <dbReference type="ARBA" id="ARBA00022847"/>
    </source>
</evidence>
<keyword evidence="11 12" id="KW-0472">Membrane</keyword>
<evidence type="ECO:0000256" key="2">
    <source>
        <dbReference type="ARBA" id="ARBA00007724"/>
    </source>
</evidence>
<evidence type="ECO:0000256" key="11">
    <source>
        <dbReference type="ARBA" id="ARBA00023136"/>
    </source>
</evidence>
<dbReference type="InterPro" id="IPR001127">
    <property type="entry name" value="PTS_EIIA_1_perm"/>
</dbReference>
<dbReference type="Pfam" id="PF00358">
    <property type="entry name" value="PTS_EIIA_1"/>
    <property type="match status" value="1"/>
</dbReference>
<feature type="transmembrane region" description="Helical" evidence="12">
    <location>
        <begin position="426"/>
        <end position="447"/>
    </location>
</feature>
<dbReference type="PROSITE" id="PS51093">
    <property type="entry name" value="PTS_EIIA_TYPE_1"/>
    <property type="match status" value="1"/>
</dbReference>
<dbReference type="InterPro" id="IPR018043">
    <property type="entry name" value="Na/Gal_symport_CS"/>
</dbReference>
<keyword evidence="7" id="KW-0808">Transferase</keyword>
<reference evidence="14 15" key="1">
    <citation type="submission" date="2019-03" db="EMBL/GenBank/DDBJ databases">
        <title>Genomic Encyclopedia of Type Strains, Phase IV (KMG-IV): sequencing the most valuable type-strain genomes for metagenomic binning, comparative biology and taxonomic classification.</title>
        <authorList>
            <person name="Goeker M."/>
        </authorList>
    </citation>
    <scope>NUCLEOTIDE SEQUENCE [LARGE SCALE GENOMIC DNA]</scope>
    <source>
        <strain evidence="14 15">DSM 20467</strain>
    </source>
</reference>
<dbReference type="Gene3D" id="2.70.70.10">
    <property type="entry name" value="Glucose Permease (Domain IIA)"/>
    <property type="match status" value="1"/>
</dbReference>
<dbReference type="GO" id="GO:0016740">
    <property type="term" value="F:transferase activity"/>
    <property type="evidence" value="ECO:0007669"/>
    <property type="project" value="UniProtKB-KW"/>
</dbReference>
<dbReference type="Pfam" id="PF13347">
    <property type="entry name" value="MFS_2"/>
    <property type="match status" value="1"/>
</dbReference>
<comment type="similarity">
    <text evidence="2">In the N-terminal section; belongs to the sodium:galactoside symporter (TC 2.A.2) family.</text>
</comment>
<accession>A0A4V6NYX4</accession>
<dbReference type="NCBIfam" id="TIGR00830">
    <property type="entry name" value="PTBA"/>
    <property type="match status" value="1"/>
</dbReference>
<dbReference type="Proteomes" id="UP000295188">
    <property type="component" value="Unassembled WGS sequence"/>
</dbReference>
<feature type="transmembrane region" description="Helical" evidence="12">
    <location>
        <begin position="119"/>
        <end position="138"/>
    </location>
</feature>
<dbReference type="InterPro" id="IPR011055">
    <property type="entry name" value="Dup_hybrid_motif"/>
</dbReference>
<keyword evidence="3" id="KW-0813">Transport</keyword>
<evidence type="ECO:0000313" key="14">
    <source>
        <dbReference type="EMBL" id="TCS80452.1"/>
    </source>
</evidence>
<dbReference type="InterPro" id="IPR001927">
    <property type="entry name" value="Na/Gal_symport"/>
</dbReference>
<dbReference type="SUPFAM" id="SSF103473">
    <property type="entry name" value="MFS general substrate transporter"/>
    <property type="match status" value="1"/>
</dbReference>
<dbReference type="EMBL" id="SMAA01000004">
    <property type="protein sequence ID" value="TCS80452.1"/>
    <property type="molecule type" value="Genomic_DNA"/>
</dbReference>
<evidence type="ECO:0000313" key="15">
    <source>
        <dbReference type="Proteomes" id="UP000295188"/>
    </source>
</evidence>
<evidence type="ECO:0000256" key="5">
    <source>
        <dbReference type="ARBA" id="ARBA00022553"/>
    </source>
</evidence>
<feature type="domain" description="PTS EIIA type-1" evidence="13">
    <location>
        <begin position="505"/>
        <end position="609"/>
    </location>
</feature>
<feature type="transmembrane region" description="Helical" evidence="12">
    <location>
        <begin position="340"/>
        <end position="363"/>
    </location>
</feature>